<sequence>MAMNGNTLGDAIKSAVDGLGDPTDRTALFRAIGNAITDHIANNAAVAVTVASVTLVTAGVASSGPGTGSGTIT</sequence>
<gene>
    <name evidence="1" type="ORF">LCGC14_3037890</name>
</gene>
<reference evidence="1" key="1">
    <citation type="journal article" date="2015" name="Nature">
        <title>Complex archaea that bridge the gap between prokaryotes and eukaryotes.</title>
        <authorList>
            <person name="Spang A."/>
            <person name="Saw J.H."/>
            <person name="Jorgensen S.L."/>
            <person name="Zaremba-Niedzwiedzka K."/>
            <person name="Martijn J."/>
            <person name="Lind A.E."/>
            <person name="van Eijk R."/>
            <person name="Schleper C."/>
            <person name="Guy L."/>
            <person name="Ettema T.J."/>
        </authorList>
    </citation>
    <scope>NUCLEOTIDE SEQUENCE</scope>
</reference>
<organism evidence="1">
    <name type="scientific">marine sediment metagenome</name>
    <dbReference type="NCBI Taxonomy" id="412755"/>
    <lineage>
        <taxon>unclassified sequences</taxon>
        <taxon>metagenomes</taxon>
        <taxon>ecological metagenomes</taxon>
    </lineage>
</organism>
<name>A0A0F8XDQ5_9ZZZZ</name>
<dbReference type="AlphaFoldDB" id="A0A0F8XDQ5"/>
<proteinExistence type="predicted"/>
<accession>A0A0F8XDQ5</accession>
<comment type="caution">
    <text evidence="1">The sequence shown here is derived from an EMBL/GenBank/DDBJ whole genome shotgun (WGS) entry which is preliminary data.</text>
</comment>
<protein>
    <submittedName>
        <fullName evidence="1">Uncharacterized protein</fullName>
    </submittedName>
</protein>
<dbReference type="EMBL" id="LAZR01063650">
    <property type="protein sequence ID" value="KKK59090.1"/>
    <property type="molecule type" value="Genomic_DNA"/>
</dbReference>
<evidence type="ECO:0000313" key="1">
    <source>
        <dbReference type="EMBL" id="KKK59090.1"/>
    </source>
</evidence>